<dbReference type="CDD" id="cd02068">
    <property type="entry name" value="radical_SAM_B12_BD"/>
    <property type="match status" value="1"/>
</dbReference>
<dbReference type="GO" id="GO:0003824">
    <property type="term" value="F:catalytic activity"/>
    <property type="evidence" value="ECO:0007669"/>
    <property type="project" value="InterPro"/>
</dbReference>
<evidence type="ECO:0000256" key="4">
    <source>
        <dbReference type="ARBA" id="ARBA00023004"/>
    </source>
</evidence>
<gene>
    <name evidence="8" type="ORF">AY586_04370</name>
    <name evidence="9" type="ORF">EDC29_10256</name>
</gene>
<evidence type="ECO:0000256" key="1">
    <source>
        <dbReference type="ARBA" id="ARBA00001966"/>
    </source>
</evidence>
<evidence type="ECO:0000259" key="7">
    <source>
        <dbReference type="PROSITE" id="PS51918"/>
    </source>
</evidence>
<evidence type="ECO:0000256" key="3">
    <source>
        <dbReference type="ARBA" id="ARBA00022723"/>
    </source>
</evidence>
<evidence type="ECO:0000313" key="9">
    <source>
        <dbReference type="EMBL" id="TCW38166.1"/>
    </source>
</evidence>
<dbReference type="GO" id="GO:0046872">
    <property type="term" value="F:metal ion binding"/>
    <property type="evidence" value="ECO:0007669"/>
    <property type="project" value="UniProtKB-KW"/>
</dbReference>
<organism evidence="9 11">
    <name type="scientific">Marichromatium gracile</name>
    <name type="common">Chromatium gracile</name>
    <dbReference type="NCBI Taxonomy" id="1048"/>
    <lineage>
        <taxon>Bacteria</taxon>
        <taxon>Pseudomonadati</taxon>
        <taxon>Pseudomonadota</taxon>
        <taxon>Gammaproteobacteria</taxon>
        <taxon>Chromatiales</taxon>
        <taxon>Chromatiaceae</taxon>
        <taxon>Marichromatium</taxon>
    </lineage>
</organism>
<dbReference type="SFLD" id="SFLDG01082">
    <property type="entry name" value="B12-binding_domain_containing"/>
    <property type="match status" value="1"/>
</dbReference>
<dbReference type="InterPro" id="IPR034466">
    <property type="entry name" value="Methyltransferase_Class_B"/>
</dbReference>
<evidence type="ECO:0000313" key="8">
    <source>
        <dbReference type="EMBL" id="KXX63601.1"/>
    </source>
</evidence>
<reference evidence="8 10" key="1">
    <citation type="submission" date="2016-02" db="EMBL/GenBank/DDBJ databases">
        <title>Genome sequence of Marichromatium gracile YL-28, a purple sulfur bacterium.</title>
        <authorList>
            <person name="Zhao C."/>
            <person name="Hong X."/>
            <person name="Chen S."/>
            <person name="Yang S."/>
        </authorList>
    </citation>
    <scope>NUCLEOTIDE SEQUENCE [LARGE SCALE GENOMIC DNA]</scope>
    <source>
        <strain evidence="8 10">YL28</strain>
    </source>
</reference>
<keyword evidence="3" id="KW-0479">Metal-binding</keyword>
<proteinExistence type="predicted"/>
<dbReference type="SFLD" id="SFLDG01123">
    <property type="entry name" value="methyltransferase_(Class_B)"/>
    <property type="match status" value="1"/>
</dbReference>
<dbReference type="EMBL" id="LSYU01000088">
    <property type="protein sequence ID" value="KXX63601.1"/>
    <property type="molecule type" value="Genomic_DNA"/>
</dbReference>
<dbReference type="RefSeq" id="WP_062277216.1">
    <property type="nucleotide sequence ID" value="NZ_LSYU01000088.1"/>
</dbReference>
<dbReference type="GO" id="GO:0031419">
    <property type="term" value="F:cobalamin binding"/>
    <property type="evidence" value="ECO:0007669"/>
    <property type="project" value="InterPro"/>
</dbReference>
<keyword evidence="4" id="KW-0408">Iron</keyword>
<evidence type="ECO:0000259" key="6">
    <source>
        <dbReference type="PROSITE" id="PS51332"/>
    </source>
</evidence>
<dbReference type="Gene3D" id="3.80.30.20">
    <property type="entry name" value="tm_1862 like domain"/>
    <property type="match status" value="1"/>
</dbReference>
<dbReference type="Proteomes" id="UP000075766">
    <property type="component" value="Unassembled WGS sequence"/>
</dbReference>
<sequence>MRIALISPFPDITVFGLRTMSAYLRERGHWTRMIFLPDPACDEDYGEERYRPETLRQLVALCRDVDLVGITLMTNYFAAARQITHAIHAATSVPVVWGGVHATICPDECIVHADIVCVGDGEEALLDLADALGRGAAIDALANLWVRAGDGAISRNPPRPLLRDLDRYPAPDYSLADHHFMVADGTITPFTRELTERHLRTGTVSNLLGKMGYQTMTGRGCPHKCSYCANDALKNLYDKRGYLRWRSVEHVIDELEQVKRRFPDIGFVWISDDAFFSRPSASLAAFCAAYKERIGLPFSCLASPLTVTEEKMALLVDAGLVYVQMGIESGSARMQALYNRARMDNRRVLRAARIINRYRARMFPPSYDFLLDVPYERTEDTLESLRLIARLPKPYRLQPFSLVLYPGTELHRMGVRDGHVRDAHRDVYAKSYNMRAGSYPNLLFALAQGGRMPGPLLRLLASRPLGRVLGAAPLRPGFAWLYRALRALKARLRPVGGRAA</sequence>
<dbReference type="AlphaFoldDB" id="A0A4R4AHL3"/>
<feature type="domain" description="B12-binding" evidence="6">
    <location>
        <begin position="1"/>
        <end position="139"/>
    </location>
</feature>
<dbReference type="PROSITE" id="PS51918">
    <property type="entry name" value="RADICAL_SAM"/>
    <property type="match status" value="1"/>
</dbReference>
<accession>A0A4R4AHL3</accession>
<dbReference type="InterPro" id="IPR007197">
    <property type="entry name" value="rSAM"/>
</dbReference>
<protein>
    <submittedName>
        <fullName evidence="8">Cobalamin-binding protein</fullName>
    </submittedName>
    <submittedName>
        <fullName evidence="9">Radical SAM superfamily enzyme YgiQ (UPF0313 family)</fullName>
    </submittedName>
</protein>
<keyword evidence="2" id="KW-0949">S-adenosyl-L-methionine</keyword>
<keyword evidence="10" id="KW-1185">Reference proteome</keyword>
<dbReference type="EMBL" id="SMDC01000002">
    <property type="protein sequence ID" value="TCW38166.1"/>
    <property type="molecule type" value="Genomic_DNA"/>
</dbReference>
<dbReference type="InterPro" id="IPR006158">
    <property type="entry name" value="Cobalamin-bd"/>
</dbReference>
<evidence type="ECO:0000313" key="11">
    <source>
        <dbReference type="Proteomes" id="UP000295247"/>
    </source>
</evidence>
<dbReference type="Pfam" id="PF02310">
    <property type="entry name" value="B12-binding"/>
    <property type="match status" value="1"/>
</dbReference>
<evidence type="ECO:0000313" key="10">
    <source>
        <dbReference type="Proteomes" id="UP000075766"/>
    </source>
</evidence>
<comment type="cofactor">
    <cofactor evidence="1">
        <name>[4Fe-4S] cluster</name>
        <dbReference type="ChEBI" id="CHEBI:49883"/>
    </cofactor>
</comment>
<dbReference type="GO" id="GO:0051539">
    <property type="term" value="F:4 iron, 4 sulfur cluster binding"/>
    <property type="evidence" value="ECO:0007669"/>
    <property type="project" value="UniProtKB-KW"/>
</dbReference>
<feature type="domain" description="Radical SAM core" evidence="7">
    <location>
        <begin position="207"/>
        <end position="451"/>
    </location>
</feature>
<name>A0A4R4AHL3_MARGR</name>
<dbReference type="PANTHER" id="PTHR43409">
    <property type="entry name" value="ANAEROBIC MAGNESIUM-PROTOPORPHYRIN IX MONOMETHYL ESTER CYCLASE-RELATED"/>
    <property type="match status" value="1"/>
</dbReference>
<dbReference type="PROSITE" id="PS51332">
    <property type="entry name" value="B12_BINDING"/>
    <property type="match status" value="1"/>
</dbReference>
<dbReference type="Pfam" id="PF04055">
    <property type="entry name" value="Radical_SAM"/>
    <property type="match status" value="1"/>
</dbReference>
<evidence type="ECO:0000256" key="5">
    <source>
        <dbReference type="ARBA" id="ARBA00023014"/>
    </source>
</evidence>
<dbReference type="Proteomes" id="UP000295247">
    <property type="component" value="Unassembled WGS sequence"/>
</dbReference>
<dbReference type="InterPro" id="IPR058240">
    <property type="entry name" value="rSAM_sf"/>
</dbReference>
<dbReference type="InterPro" id="IPR051198">
    <property type="entry name" value="BchE-like"/>
</dbReference>
<dbReference type="SMART" id="SM00729">
    <property type="entry name" value="Elp3"/>
    <property type="match status" value="1"/>
</dbReference>
<dbReference type="SFLD" id="SFLDS00029">
    <property type="entry name" value="Radical_SAM"/>
    <property type="match status" value="1"/>
</dbReference>
<dbReference type="InterPro" id="IPR023404">
    <property type="entry name" value="rSAM_horseshoe"/>
</dbReference>
<evidence type="ECO:0000256" key="2">
    <source>
        <dbReference type="ARBA" id="ARBA00022691"/>
    </source>
</evidence>
<dbReference type="InterPro" id="IPR006638">
    <property type="entry name" value="Elp3/MiaA/NifB-like_rSAM"/>
</dbReference>
<dbReference type="SUPFAM" id="SSF102114">
    <property type="entry name" value="Radical SAM enzymes"/>
    <property type="match status" value="1"/>
</dbReference>
<comment type="caution">
    <text evidence="9">The sequence shown here is derived from an EMBL/GenBank/DDBJ whole genome shotgun (WGS) entry which is preliminary data.</text>
</comment>
<reference evidence="9 11" key="2">
    <citation type="submission" date="2019-03" db="EMBL/GenBank/DDBJ databases">
        <title>Genomic Encyclopedia of Type Strains, Phase IV (KMG-IV): sequencing the most valuable type-strain genomes for metagenomic binning, comparative biology and taxonomic classification.</title>
        <authorList>
            <person name="Goeker M."/>
        </authorList>
    </citation>
    <scope>NUCLEOTIDE SEQUENCE [LARGE SCALE GENOMIC DNA]</scope>
    <source>
        <strain evidence="9 11">DSM 203</strain>
    </source>
</reference>
<keyword evidence="5" id="KW-0411">Iron-sulfur</keyword>
<dbReference type="Gene3D" id="3.40.50.280">
    <property type="entry name" value="Cobalamin-binding domain"/>
    <property type="match status" value="1"/>
</dbReference>
<dbReference type="CDD" id="cd01335">
    <property type="entry name" value="Radical_SAM"/>
    <property type="match status" value="1"/>
</dbReference>